<dbReference type="WBParaSite" id="BTMF_0000228601-mRNA-1">
    <property type="protein sequence ID" value="BTMF_0000228601-mRNA-1"/>
    <property type="gene ID" value="BTMF_0000228601"/>
</dbReference>
<accession>A0A0R3Q7I2</accession>
<proteinExistence type="predicted"/>
<sequence>LKIRLREELVYLQIDELREKLERSEYGAHSEGATQFPKADLKWRPKLSAISRTSRNVLRVLEARQSEQEKMEEIPAEELEPALVHGDDGMAIHSDVIPGAPAIIPERMVVETGQENVL</sequence>
<name>A0A0R3Q7I2_9BILA</name>
<evidence type="ECO:0000313" key="1">
    <source>
        <dbReference type="WBParaSite" id="BTMF_0000228601-mRNA-1"/>
    </source>
</evidence>
<protein>
    <submittedName>
        <fullName evidence="1">Striatin domain-containing protein</fullName>
    </submittedName>
</protein>
<organism evidence="1">
    <name type="scientific">Brugia timori</name>
    <dbReference type="NCBI Taxonomy" id="42155"/>
    <lineage>
        <taxon>Eukaryota</taxon>
        <taxon>Metazoa</taxon>
        <taxon>Ecdysozoa</taxon>
        <taxon>Nematoda</taxon>
        <taxon>Chromadorea</taxon>
        <taxon>Rhabditida</taxon>
        <taxon>Spirurina</taxon>
        <taxon>Spiruromorpha</taxon>
        <taxon>Filarioidea</taxon>
        <taxon>Onchocercidae</taxon>
        <taxon>Brugia</taxon>
    </lineage>
</organism>
<reference evidence="1" key="1">
    <citation type="submission" date="2017-02" db="UniProtKB">
        <authorList>
            <consortium name="WormBaseParasite"/>
        </authorList>
    </citation>
    <scope>IDENTIFICATION</scope>
</reference>
<dbReference type="AlphaFoldDB" id="A0A0R3Q7I2"/>